<accession>A0A6A6EMG6</accession>
<organism evidence="1 2">
    <name type="scientific">Zopfia rhizophila CBS 207.26</name>
    <dbReference type="NCBI Taxonomy" id="1314779"/>
    <lineage>
        <taxon>Eukaryota</taxon>
        <taxon>Fungi</taxon>
        <taxon>Dikarya</taxon>
        <taxon>Ascomycota</taxon>
        <taxon>Pezizomycotina</taxon>
        <taxon>Dothideomycetes</taxon>
        <taxon>Dothideomycetes incertae sedis</taxon>
        <taxon>Zopfiaceae</taxon>
        <taxon>Zopfia</taxon>
    </lineage>
</organism>
<proteinExistence type="predicted"/>
<dbReference type="OrthoDB" id="5410741at2759"/>
<name>A0A6A6EMG6_9PEZI</name>
<dbReference type="AlphaFoldDB" id="A0A6A6EMG6"/>
<keyword evidence="2" id="KW-1185">Reference proteome</keyword>
<protein>
    <submittedName>
        <fullName evidence="1">Uncharacterized protein</fullName>
    </submittedName>
</protein>
<reference evidence="1" key="1">
    <citation type="journal article" date="2020" name="Stud. Mycol.">
        <title>101 Dothideomycetes genomes: a test case for predicting lifestyles and emergence of pathogens.</title>
        <authorList>
            <person name="Haridas S."/>
            <person name="Albert R."/>
            <person name="Binder M."/>
            <person name="Bloem J."/>
            <person name="Labutti K."/>
            <person name="Salamov A."/>
            <person name="Andreopoulos B."/>
            <person name="Baker S."/>
            <person name="Barry K."/>
            <person name="Bills G."/>
            <person name="Bluhm B."/>
            <person name="Cannon C."/>
            <person name="Castanera R."/>
            <person name="Culley D."/>
            <person name="Daum C."/>
            <person name="Ezra D."/>
            <person name="Gonzalez J."/>
            <person name="Henrissat B."/>
            <person name="Kuo A."/>
            <person name="Liang C."/>
            <person name="Lipzen A."/>
            <person name="Lutzoni F."/>
            <person name="Magnuson J."/>
            <person name="Mondo S."/>
            <person name="Nolan M."/>
            <person name="Ohm R."/>
            <person name="Pangilinan J."/>
            <person name="Park H.-J."/>
            <person name="Ramirez L."/>
            <person name="Alfaro M."/>
            <person name="Sun H."/>
            <person name="Tritt A."/>
            <person name="Yoshinaga Y."/>
            <person name="Zwiers L.-H."/>
            <person name="Turgeon B."/>
            <person name="Goodwin S."/>
            <person name="Spatafora J."/>
            <person name="Crous P."/>
            <person name="Grigoriev I."/>
        </authorList>
    </citation>
    <scope>NUCLEOTIDE SEQUENCE</scope>
    <source>
        <strain evidence="1">CBS 207.26</strain>
    </source>
</reference>
<sequence>ETKEEYHHCVQEWEAEKLYDIEIKVKGNAITQKYYVDRLLLIYCQAIKFMCEIDNKLWLLQKNSNSFYSIRKRGLT</sequence>
<dbReference type="Proteomes" id="UP000800200">
    <property type="component" value="Unassembled WGS sequence"/>
</dbReference>
<evidence type="ECO:0000313" key="2">
    <source>
        <dbReference type="Proteomes" id="UP000800200"/>
    </source>
</evidence>
<gene>
    <name evidence="1" type="ORF">K469DRAFT_555957</name>
</gene>
<dbReference type="EMBL" id="ML994616">
    <property type="protein sequence ID" value="KAF2191929.1"/>
    <property type="molecule type" value="Genomic_DNA"/>
</dbReference>
<evidence type="ECO:0000313" key="1">
    <source>
        <dbReference type="EMBL" id="KAF2191929.1"/>
    </source>
</evidence>
<feature type="non-terminal residue" evidence="1">
    <location>
        <position position="1"/>
    </location>
</feature>